<dbReference type="STRING" id="1860102.ACCAA_710036"/>
<dbReference type="AlphaFoldDB" id="A0A1A8XZJ9"/>
<dbReference type="EMBL" id="FLQX01000151">
    <property type="protein sequence ID" value="SBT09493.1"/>
    <property type="molecule type" value="Genomic_DNA"/>
</dbReference>
<dbReference type="InterPro" id="IPR011600">
    <property type="entry name" value="Pept_C14_caspase"/>
</dbReference>
<dbReference type="SUPFAM" id="SSF82185">
    <property type="entry name" value="Histone H3 K4-specific methyltransferase SET7/9 N-terminal domain"/>
    <property type="match status" value="1"/>
</dbReference>
<name>A0A1A8XZJ9_9PROT</name>
<dbReference type="GO" id="GO:0004197">
    <property type="term" value="F:cysteine-type endopeptidase activity"/>
    <property type="evidence" value="ECO:0007669"/>
    <property type="project" value="InterPro"/>
</dbReference>
<evidence type="ECO:0000313" key="6">
    <source>
        <dbReference type="EMBL" id="SBT09493.1"/>
    </source>
</evidence>
<dbReference type="SMART" id="SM00115">
    <property type="entry name" value="CASc"/>
    <property type="match status" value="1"/>
</dbReference>
<dbReference type="InterPro" id="IPR015917">
    <property type="entry name" value="Pept_C14A"/>
</dbReference>
<evidence type="ECO:0000259" key="5">
    <source>
        <dbReference type="PROSITE" id="PS50208"/>
    </source>
</evidence>
<evidence type="ECO:0000256" key="4">
    <source>
        <dbReference type="SAM" id="SignalP"/>
    </source>
</evidence>
<dbReference type="SMART" id="SM00698">
    <property type="entry name" value="MORN"/>
    <property type="match status" value="4"/>
</dbReference>
<protein>
    <submittedName>
        <fullName evidence="6">Peptidase C14 caspase catalytic subunit p20</fullName>
    </submittedName>
</protein>
<feature type="signal peptide" evidence="4">
    <location>
        <begin position="1"/>
        <end position="26"/>
    </location>
</feature>
<feature type="domain" description="Caspase family p20" evidence="5">
    <location>
        <begin position="28"/>
        <end position="155"/>
    </location>
</feature>
<proteinExistence type="inferred from homology"/>
<feature type="compositionally biased region" description="Low complexity" evidence="3">
    <location>
        <begin position="269"/>
        <end position="288"/>
    </location>
</feature>
<gene>
    <name evidence="6" type="ORF">ACCAA_710036</name>
</gene>
<dbReference type="Pfam" id="PF00656">
    <property type="entry name" value="Peptidase_C14"/>
    <property type="match status" value="1"/>
</dbReference>
<dbReference type="PROSITE" id="PS50208">
    <property type="entry name" value="CASPASE_P20"/>
    <property type="match status" value="1"/>
</dbReference>
<accession>A0A1A8XZJ9</accession>
<dbReference type="Proteomes" id="UP000199169">
    <property type="component" value="Unassembled WGS sequence"/>
</dbReference>
<evidence type="ECO:0000313" key="7">
    <source>
        <dbReference type="Proteomes" id="UP000199169"/>
    </source>
</evidence>
<feature type="chain" id="PRO_5008381891" evidence="4">
    <location>
        <begin position="27"/>
        <end position="519"/>
    </location>
</feature>
<keyword evidence="7" id="KW-1185">Reference proteome</keyword>
<dbReference type="SUPFAM" id="SSF52129">
    <property type="entry name" value="Caspase-like"/>
    <property type="match status" value="1"/>
</dbReference>
<keyword evidence="2" id="KW-0677">Repeat</keyword>
<feature type="compositionally biased region" description="Polar residues" evidence="3">
    <location>
        <begin position="485"/>
        <end position="496"/>
    </location>
</feature>
<evidence type="ECO:0000256" key="1">
    <source>
        <dbReference type="ARBA" id="ARBA00010134"/>
    </source>
</evidence>
<feature type="region of interest" description="Disordered" evidence="3">
    <location>
        <begin position="479"/>
        <end position="519"/>
    </location>
</feature>
<dbReference type="Pfam" id="PF02493">
    <property type="entry name" value="MORN"/>
    <property type="match status" value="5"/>
</dbReference>
<evidence type="ECO:0000256" key="2">
    <source>
        <dbReference type="ARBA" id="ARBA00022737"/>
    </source>
</evidence>
<dbReference type="Gene3D" id="3.40.50.1460">
    <property type="match status" value="1"/>
</dbReference>
<evidence type="ECO:0000256" key="3">
    <source>
        <dbReference type="SAM" id="MobiDB-lite"/>
    </source>
</evidence>
<dbReference type="InterPro" id="IPR003409">
    <property type="entry name" value="MORN"/>
</dbReference>
<reference evidence="6 7" key="1">
    <citation type="submission" date="2016-06" db="EMBL/GenBank/DDBJ databases">
        <authorList>
            <person name="Kjaerup R.B."/>
            <person name="Dalgaard T.S."/>
            <person name="Juul-Madsen H.R."/>
        </authorList>
    </citation>
    <scope>NUCLEOTIDE SEQUENCE [LARGE SCALE GENOMIC DNA]</scope>
    <source>
        <strain evidence="6">3</strain>
    </source>
</reference>
<sequence>MMRWRNFCSLAVLAVLSLGQLSSVLAAERRVALVIGNAKYKEAPLTNPVNDARDMAAALQRTGFEVIMALDATQKEMNRAIAKFGDRLQQDTVALFYYAGHGMQVRGKNYLIPIDAEIKSESSVRVESVDVDGVLDQLSTSDLNVVILDACRNNPFERRANRSVGASGLAQMEAPKGSMIAYATAPGRTAADGDGRNGLYTQELLKQVQVPGLTLEQVFKNVRREVAKATRDAQIPWESSSMTGDFYFNPGAHQPAAVAQQAAVRPVDRPVSAAPVPAPAQAATAPASVPAPPQTAQPQPTAAVEPAEASAPRSKPEMLAVVSVSPPPAPGPAASTTKSEQPAAATERVIKTEAFTATGKLTLDGASGAMTGEGIIEWANGDRYEGTMESGRKHGKGIFTWRNGQRYDGEWADDLINGKGVLHYTNGDRYEGTFKDGEPHGTGTYTLRNGDFYTGAWLNGNKHGFGRLTWTSGDYWEGEFRDGQQTDNGQLQSSQSRAEKHAEKAVAPPDKDAVKKKGK</sequence>
<dbReference type="PANTHER" id="PTHR22576:SF37">
    <property type="entry name" value="MUCOSA-ASSOCIATED LYMPHOID TISSUE LYMPHOMA TRANSLOCATION PROTEIN 1"/>
    <property type="match status" value="1"/>
</dbReference>
<dbReference type="Gene3D" id="2.20.110.10">
    <property type="entry name" value="Histone H3 K4-specific methyltransferase SET7/9 N-terminal domain"/>
    <property type="match status" value="2"/>
</dbReference>
<dbReference type="GO" id="GO:0006508">
    <property type="term" value="P:proteolysis"/>
    <property type="evidence" value="ECO:0007669"/>
    <property type="project" value="InterPro"/>
</dbReference>
<feature type="compositionally biased region" description="Low complexity" evidence="3">
    <location>
        <begin position="296"/>
        <end position="309"/>
    </location>
</feature>
<feature type="compositionally biased region" description="Basic and acidic residues" evidence="3">
    <location>
        <begin position="497"/>
        <end position="519"/>
    </location>
</feature>
<feature type="region of interest" description="Disordered" evidence="3">
    <location>
        <begin position="269"/>
        <end position="345"/>
    </location>
</feature>
<keyword evidence="4" id="KW-0732">Signal</keyword>
<dbReference type="InterPro" id="IPR052039">
    <property type="entry name" value="Caspase-related_regulators"/>
</dbReference>
<comment type="similarity">
    <text evidence="1">Belongs to the peptidase C14A family.</text>
</comment>
<dbReference type="RefSeq" id="WP_186408846.1">
    <property type="nucleotide sequence ID" value="NZ_FLQX01000151.1"/>
</dbReference>
<dbReference type="InterPro" id="IPR029030">
    <property type="entry name" value="Caspase-like_dom_sf"/>
</dbReference>
<organism evidence="6 7">
    <name type="scientific">Candidatus Accumulibacter aalborgensis</name>
    <dbReference type="NCBI Taxonomy" id="1860102"/>
    <lineage>
        <taxon>Bacteria</taxon>
        <taxon>Pseudomonadati</taxon>
        <taxon>Pseudomonadota</taxon>
        <taxon>Betaproteobacteria</taxon>
        <taxon>Candidatus Accumulibacter</taxon>
    </lineage>
</organism>
<dbReference type="InterPro" id="IPR001309">
    <property type="entry name" value="Pept_C14_p20"/>
</dbReference>
<dbReference type="PANTHER" id="PTHR22576">
    <property type="entry name" value="MUCOSA ASSOCIATED LYMPHOID TISSUE LYMPHOMA TRANSLOCATION PROTEIN 1/PARACASPASE"/>
    <property type="match status" value="1"/>
</dbReference>